<evidence type="ECO:0000313" key="1">
    <source>
        <dbReference type="EMBL" id="PXV88413.1"/>
    </source>
</evidence>
<reference evidence="1 2" key="1">
    <citation type="submission" date="2018-05" db="EMBL/GenBank/DDBJ databases">
        <title>Genomic Encyclopedia of Type Strains, Phase IV (KMG-IV): sequencing the most valuable type-strain genomes for metagenomic binning, comparative biology and taxonomic classification.</title>
        <authorList>
            <person name="Goeker M."/>
        </authorList>
    </citation>
    <scope>NUCLEOTIDE SEQUENCE [LARGE SCALE GENOMIC DNA]</scope>
    <source>
        <strain evidence="1 2">DSM 28816</strain>
    </source>
</reference>
<dbReference type="AlphaFoldDB" id="A0A318EPW4"/>
<evidence type="ECO:0000313" key="2">
    <source>
        <dbReference type="Proteomes" id="UP000247523"/>
    </source>
</evidence>
<gene>
    <name evidence="1" type="ORF">C8E03_108140</name>
</gene>
<dbReference type="Proteomes" id="UP000247523">
    <property type="component" value="Unassembled WGS sequence"/>
</dbReference>
<name>A0A318EPW4_9FIRM</name>
<protein>
    <submittedName>
        <fullName evidence="1">Uncharacterized protein</fullName>
    </submittedName>
</protein>
<dbReference type="RefSeq" id="WP_110291408.1">
    <property type="nucleotide sequence ID" value="NZ_QICS01000008.1"/>
</dbReference>
<sequence length="177" mass="20661">MAKGDKEFQWRMEGMLFALKIAKQDGVEALENDIRSRNILKAPMRFSPEELESFYKLMSGRIYNNILTIAYAVLHDTFGFRKERLKRFKKVFDEKTMCIADLTRFGNHYVTFTDYAREANEKYNLGIDIDLVSATQDINDETMGKRAKIDAIGELFKEQGYSDAAEFLRTYEFTKLN</sequence>
<accession>A0A318EPW4</accession>
<proteinExistence type="predicted"/>
<dbReference type="EMBL" id="QICS01000008">
    <property type="protein sequence ID" value="PXV88413.1"/>
    <property type="molecule type" value="Genomic_DNA"/>
</dbReference>
<comment type="caution">
    <text evidence="1">The sequence shown here is derived from an EMBL/GenBank/DDBJ whole genome shotgun (WGS) entry which is preliminary data.</text>
</comment>
<organism evidence="1 2">
    <name type="scientific">Lachnotalea glycerini</name>
    <dbReference type="NCBI Taxonomy" id="1763509"/>
    <lineage>
        <taxon>Bacteria</taxon>
        <taxon>Bacillati</taxon>
        <taxon>Bacillota</taxon>
        <taxon>Clostridia</taxon>
        <taxon>Lachnospirales</taxon>
        <taxon>Lachnospiraceae</taxon>
        <taxon>Lachnotalea</taxon>
    </lineage>
</organism>